<name>A0A037ZG65_9RHOB</name>
<feature type="transmembrane region" description="Helical" evidence="11">
    <location>
        <begin position="155"/>
        <end position="173"/>
    </location>
</feature>
<evidence type="ECO:0000256" key="4">
    <source>
        <dbReference type="ARBA" id="ARBA00022617"/>
    </source>
</evidence>
<evidence type="ECO:0000259" key="12">
    <source>
        <dbReference type="PROSITE" id="PS50939"/>
    </source>
</evidence>
<dbReference type="GO" id="GO:0020037">
    <property type="term" value="F:heme binding"/>
    <property type="evidence" value="ECO:0007669"/>
    <property type="project" value="TreeGrafter"/>
</dbReference>
<keyword evidence="10 11" id="KW-0472">Membrane</keyword>
<keyword evidence="4" id="KW-0349">Heme</keyword>
<evidence type="ECO:0000256" key="8">
    <source>
        <dbReference type="ARBA" id="ARBA00022989"/>
    </source>
</evidence>
<feature type="domain" description="Cytochrome b561" evidence="12">
    <location>
        <begin position="1"/>
        <end position="209"/>
    </location>
</feature>
<keyword evidence="7" id="KW-0249">Electron transport</keyword>
<reference evidence="13 14" key="1">
    <citation type="submission" date="2014-03" db="EMBL/GenBank/DDBJ databases">
        <title>Draft Genome Sequence of Actibacterium mucosum KCTC 23349, a Marine Alphaproteobacterium with Complex Ionic Requirements Isolated from Mediterranean Seawater at Malvarrosa Beach, Valencia, Spain.</title>
        <authorList>
            <person name="Arahal D.R."/>
            <person name="Shao Z."/>
            <person name="Lai Q."/>
            <person name="Pujalte M.J."/>
        </authorList>
    </citation>
    <scope>NUCLEOTIDE SEQUENCE [LARGE SCALE GENOMIC DNA]</scope>
    <source>
        <strain evidence="13 14">KCTC 23349</strain>
    </source>
</reference>
<dbReference type="CDD" id="cd08760">
    <property type="entry name" value="Cyt_b561_FRRS1_like"/>
    <property type="match status" value="1"/>
</dbReference>
<dbReference type="PANTHER" id="PTHR15422:SF24">
    <property type="entry name" value="DOMON RELATED DOMAIN-CONTAINING PROTEIN"/>
    <property type="match status" value="1"/>
</dbReference>
<dbReference type="EMBL" id="JFKE01000006">
    <property type="protein sequence ID" value="KAJ54613.1"/>
    <property type="molecule type" value="Genomic_DNA"/>
</dbReference>
<dbReference type="InterPro" id="IPR006593">
    <property type="entry name" value="Cyt_b561/ferric_Rdtase_TM"/>
</dbReference>
<comment type="caution">
    <text evidence="13">The sequence shown here is derived from an EMBL/GenBank/DDBJ whole genome shotgun (WGS) entry which is preliminary data.</text>
</comment>
<dbReference type="OrthoDB" id="8687683at2"/>
<evidence type="ECO:0000313" key="13">
    <source>
        <dbReference type="EMBL" id="KAJ54613.1"/>
    </source>
</evidence>
<keyword evidence="9" id="KW-0408">Iron</keyword>
<proteinExistence type="predicted"/>
<dbReference type="GO" id="GO:0046872">
    <property type="term" value="F:metal ion binding"/>
    <property type="evidence" value="ECO:0007669"/>
    <property type="project" value="UniProtKB-KW"/>
</dbReference>
<dbReference type="PROSITE" id="PS50939">
    <property type="entry name" value="CYTOCHROME_B561"/>
    <property type="match status" value="1"/>
</dbReference>
<gene>
    <name evidence="13" type="ORF">ACMU_15965</name>
</gene>
<sequence>MLEWLLSPVDPTRGHEVGVFLSWHARMMVVAWAFLVPTGILAARFFKIWPGQDWPRQLDNRNWWVIHRSVQYAAAVVMVVGLGLVLLAPPSDVVLPGPHALMGWTVLALAALQIAGGILRGSKGGPTEPAPDGSLRGDHFDMTPRRLAFEYIHKTMGYLAFLLSVATVLSGLWQANGPVWMWIVLCGWWVCLMLAFVLLQKRGRAIDTYQAIWGNDPDLPGNQRRPIGWMIQIPKD</sequence>
<dbReference type="Gene3D" id="1.20.120.1770">
    <property type="match status" value="1"/>
</dbReference>
<keyword evidence="6" id="KW-0479">Metal-binding</keyword>
<dbReference type="InterPro" id="IPR045150">
    <property type="entry name" value="CYB561D1/2"/>
</dbReference>
<evidence type="ECO:0000256" key="1">
    <source>
        <dbReference type="ARBA" id="ARBA00001970"/>
    </source>
</evidence>
<keyword evidence="3" id="KW-0813">Transport</keyword>
<dbReference type="Proteomes" id="UP000026249">
    <property type="component" value="Unassembled WGS sequence"/>
</dbReference>
<evidence type="ECO:0000313" key="14">
    <source>
        <dbReference type="Proteomes" id="UP000026249"/>
    </source>
</evidence>
<keyword evidence="5 11" id="KW-0812">Transmembrane</keyword>
<evidence type="ECO:0000256" key="2">
    <source>
        <dbReference type="ARBA" id="ARBA00004141"/>
    </source>
</evidence>
<dbReference type="AlphaFoldDB" id="A0A037ZG65"/>
<feature type="transmembrane region" description="Helical" evidence="11">
    <location>
        <begin position="70"/>
        <end position="89"/>
    </location>
</feature>
<dbReference type="SMART" id="SM00665">
    <property type="entry name" value="B561"/>
    <property type="match status" value="1"/>
</dbReference>
<comment type="cofactor">
    <cofactor evidence="1">
        <name>heme b</name>
        <dbReference type="ChEBI" id="CHEBI:60344"/>
    </cofactor>
</comment>
<keyword evidence="14" id="KW-1185">Reference proteome</keyword>
<accession>A0A037ZG65</accession>
<feature type="transmembrane region" description="Helical" evidence="11">
    <location>
        <begin position="179"/>
        <end position="199"/>
    </location>
</feature>
<evidence type="ECO:0000256" key="6">
    <source>
        <dbReference type="ARBA" id="ARBA00022723"/>
    </source>
</evidence>
<evidence type="ECO:0000256" key="10">
    <source>
        <dbReference type="ARBA" id="ARBA00023136"/>
    </source>
</evidence>
<dbReference type="RefSeq" id="WP_035260725.1">
    <property type="nucleotide sequence ID" value="NZ_JFKE01000006.1"/>
</dbReference>
<evidence type="ECO:0000256" key="5">
    <source>
        <dbReference type="ARBA" id="ARBA00022692"/>
    </source>
</evidence>
<comment type="subcellular location">
    <subcellularLocation>
        <location evidence="2">Membrane</location>
        <topology evidence="2">Multi-pass membrane protein</topology>
    </subcellularLocation>
</comment>
<feature type="transmembrane region" description="Helical" evidence="11">
    <location>
        <begin position="29"/>
        <end position="49"/>
    </location>
</feature>
<dbReference type="GO" id="GO:0140575">
    <property type="term" value="F:transmembrane monodehydroascorbate reductase activity"/>
    <property type="evidence" value="ECO:0007669"/>
    <property type="project" value="InterPro"/>
</dbReference>
<evidence type="ECO:0000256" key="11">
    <source>
        <dbReference type="SAM" id="Phobius"/>
    </source>
</evidence>
<feature type="transmembrane region" description="Helical" evidence="11">
    <location>
        <begin position="101"/>
        <end position="119"/>
    </location>
</feature>
<dbReference type="GO" id="GO:0016020">
    <property type="term" value="C:membrane"/>
    <property type="evidence" value="ECO:0007669"/>
    <property type="project" value="UniProtKB-SubCell"/>
</dbReference>
<organism evidence="13 14">
    <name type="scientific">Actibacterium mucosum KCTC 23349</name>
    <dbReference type="NCBI Taxonomy" id="1454373"/>
    <lineage>
        <taxon>Bacteria</taxon>
        <taxon>Pseudomonadati</taxon>
        <taxon>Pseudomonadota</taxon>
        <taxon>Alphaproteobacteria</taxon>
        <taxon>Rhodobacterales</taxon>
        <taxon>Roseobacteraceae</taxon>
        <taxon>Actibacterium</taxon>
    </lineage>
</organism>
<dbReference type="Pfam" id="PF03188">
    <property type="entry name" value="Cytochrom_B561"/>
    <property type="match status" value="1"/>
</dbReference>
<evidence type="ECO:0000256" key="7">
    <source>
        <dbReference type="ARBA" id="ARBA00022982"/>
    </source>
</evidence>
<evidence type="ECO:0000256" key="3">
    <source>
        <dbReference type="ARBA" id="ARBA00022448"/>
    </source>
</evidence>
<protein>
    <submittedName>
        <fullName evidence="13">Cytochrome B561</fullName>
    </submittedName>
</protein>
<evidence type="ECO:0000256" key="9">
    <source>
        <dbReference type="ARBA" id="ARBA00023004"/>
    </source>
</evidence>
<keyword evidence="8 11" id="KW-1133">Transmembrane helix</keyword>
<dbReference type="STRING" id="1454373.ACMU_15965"/>
<dbReference type="PANTHER" id="PTHR15422">
    <property type="entry name" value="OS05G0565100 PROTEIN"/>
    <property type="match status" value="1"/>
</dbReference>